<keyword evidence="1" id="KW-0732">Signal</keyword>
<dbReference type="EMBL" id="FLMQ01000055">
    <property type="protein sequence ID" value="SBP87987.1"/>
    <property type="molecule type" value="Genomic_DNA"/>
</dbReference>
<protein>
    <submittedName>
        <fullName evidence="2">Uncharacterized protein</fullName>
    </submittedName>
</protein>
<sequence length="147" mass="16833">MRWTLLAVLLAAISMLAPASQASVLGSAQNWADGVGQNLTNIYDNGNSSVRQAVVVEPRGQAQVRRRLHRRHHLARRYFRKHPLPDRPAPAVGGLRPLHHLWNLHSAHQQHPEQRQRGLLLCRLCLPVGPRNRHTRTVPRWFQNFAR</sequence>
<organism evidence="2 3">
    <name type="scientific">Thiomonas delicata</name>
    <name type="common">Thiomonas cuprina</name>
    <dbReference type="NCBI Taxonomy" id="364030"/>
    <lineage>
        <taxon>Bacteria</taxon>
        <taxon>Pseudomonadati</taxon>
        <taxon>Pseudomonadota</taxon>
        <taxon>Betaproteobacteria</taxon>
        <taxon>Burkholderiales</taxon>
        <taxon>Thiomonas</taxon>
    </lineage>
</organism>
<proteinExistence type="predicted"/>
<name>A0A238D3W4_THIDL</name>
<evidence type="ECO:0000313" key="2">
    <source>
        <dbReference type="EMBL" id="SBP87987.1"/>
    </source>
</evidence>
<feature type="chain" id="PRO_5012986149" evidence="1">
    <location>
        <begin position="23"/>
        <end position="147"/>
    </location>
</feature>
<evidence type="ECO:0000256" key="1">
    <source>
        <dbReference type="SAM" id="SignalP"/>
    </source>
</evidence>
<evidence type="ECO:0000313" key="3">
    <source>
        <dbReference type="Proteomes" id="UP000214566"/>
    </source>
</evidence>
<reference evidence="2 3" key="1">
    <citation type="submission" date="2016-06" db="EMBL/GenBank/DDBJ databases">
        <authorList>
            <person name="Kjaerup R.B."/>
            <person name="Dalgaard T.S."/>
            <person name="Juul-Madsen H.R."/>
        </authorList>
    </citation>
    <scope>NUCLEOTIDE SEQUENCE [LARGE SCALE GENOMIC DNA]</scope>
    <source>
        <strain evidence="2 3">DSM 16361</strain>
    </source>
</reference>
<dbReference type="AlphaFoldDB" id="A0A238D3W4"/>
<gene>
    <name evidence="2" type="ORF">THIARS_60700</name>
</gene>
<accession>A0A238D3W4</accession>
<feature type="signal peptide" evidence="1">
    <location>
        <begin position="1"/>
        <end position="22"/>
    </location>
</feature>
<keyword evidence="3" id="KW-1185">Reference proteome</keyword>
<dbReference type="Proteomes" id="UP000214566">
    <property type="component" value="Unassembled WGS sequence"/>
</dbReference>